<evidence type="ECO:0000313" key="7">
    <source>
        <dbReference type="Proteomes" id="UP000192491"/>
    </source>
</evidence>
<dbReference type="SMART" id="SM00421">
    <property type="entry name" value="HTH_LUXR"/>
    <property type="match status" value="1"/>
</dbReference>
<dbReference type="InterPro" id="IPR001789">
    <property type="entry name" value="Sig_transdc_resp-reg_receiver"/>
</dbReference>
<keyword evidence="1 3" id="KW-0597">Phosphoprotein</keyword>
<dbReference type="GO" id="GO:0006355">
    <property type="term" value="P:regulation of DNA-templated transcription"/>
    <property type="evidence" value="ECO:0007669"/>
    <property type="project" value="InterPro"/>
</dbReference>
<dbReference type="GO" id="GO:0003677">
    <property type="term" value="F:DNA binding"/>
    <property type="evidence" value="ECO:0007669"/>
    <property type="project" value="UniProtKB-KW"/>
</dbReference>
<protein>
    <recommendedName>
        <fullName evidence="8">DNA-binding response regulator</fullName>
    </recommendedName>
</protein>
<dbReference type="PANTHER" id="PTHR45566">
    <property type="entry name" value="HTH-TYPE TRANSCRIPTIONAL REGULATOR YHJB-RELATED"/>
    <property type="match status" value="1"/>
</dbReference>
<evidence type="ECO:0000259" key="4">
    <source>
        <dbReference type="PROSITE" id="PS50043"/>
    </source>
</evidence>
<dbReference type="InterPro" id="IPR036388">
    <property type="entry name" value="WH-like_DNA-bd_sf"/>
</dbReference>
<proteinExistence type="predicted"/>
<evidence type="ECO:0000259" key="5">
    <source>
        <dbReference type="PROSITE" id="PS50110"/>
    </source>
</evidence>
<dbReference type="Pfam" id="PF00072">
    <property type="entry name" value="Response_reg"/>
    <property type="match status" value="1"/>
</dbReference>
<feature type="domain" description="Response regulatory" evidence="5">
    <location>
        <begin position="2"/>
        <end position="119"/>
    </location>
</feature>
<dbReference type="PROSITE" id="PS50043">
    <property type="entry name" value="HTH_LUXR_2"/>
    <property type="match status" value="1"/>
</dbReference>
<sequence>MRVLIVDDHPLFREVLCLHVEACFPHVRILEAGSVQEALGVLAEYTDFSLILLDVSMPVEDGIAGLPRIRAQVPDVPITMLSGIGDAALAHVAIANGANGYISKTVGGRDLKNALLMILQGETYISPAILVEAGLDAPPPTPPPLEDVANVPVAFGMTPRQLEVCRLMIAGLPNKAIARKLKCAEGTVRLHVSAVLRALNVRNRTEAVQAALRLGIDKI</sequence>
<dbReference type="SUPFAM" id="SSF46894">
    <property type="entry name" value="C-terminal effector domain of the bipartite response regulators"/>
    <property type="match status" value="1"/>
</dbReference>
<dbReference type="InterPro" id="IPR000792">
    <property type="entry name" value="Tscrpt_reg_LuxR_C"/>
</dbReference>
<dbReference type="PROSITE" id="PS50110">
    <property type="entry name" value="RESPONSE_REGULATORY"/>
    <property type="match status" value="1"/>
</dbReference>
<organism evidence="6 7">
    <name type="scientific">Thiothrix lacustris</name>
    <dbReference type="NCBI Taxonomy" id="525917"/>
    <lineage>
        <taxon>Bacteria</taxon>
        <taxon>Pseudomonadati</taxon>
        <taxon>Pseudomonadota</taxon>
        <taxon>Gammaproteobacteria</taxon>
        <taxon>Thiotrichales</taxon>
        <taxon>Thiotrichaceae</taxon>
        <taxon>Thiothrix</taxon>
    </lineage>
</organism>
<keyword evidence="2" id="KW-0238">DNA-binding</keyword>
<dbReference type="PRINTS" id="PR00038">
    <property type="entry name" value="HTHLUXR"/>
</dbReference>
<dbReference type="PANTHER" id="PTHR45566:SF1">
    <property type="entry name" value="HTH-TYPE TRANSCRIPTIONAL REGULATOR YHJB-RELATED"/>
    <property type="match status" value="1"/>
</dbReference>
<evidence type="ECO:0000256" key="2">
    <source>
        <dbReference type="ARBA" id="ARBA00023125"/>
    </source>
</evidence>
<reference evidence="6 7" key="1">
    <citation type="submission" date="2017-01" db="EMBL/GenBank/DDBJ databases">
        <title>Novel large sulfur bacteria in the metagenomes of groundwater-fed chemosynthetic microbial mats in the Lake Huron basin.</title>
        <authorList>
            <person name="Sharrar A.M."/>
            <person name="Flood B.E."/>
            <person name="Bailey J.V."/>
            <person name="Jones D.S."/>
            <person name="Biddanda B."/>
            <person name="Ruberg S.A."/>
            <person name="Marcus D.N."/>
            <person name="Dick G.J."/>
        </authorList>
    </citation>
    <scope>NUCLEOTIDE SEQUENCE [LARGE SCALE GENOMIC DNA]</scope>
    <source>
        <strain evidence="6">A8</strain>
    </source>
</reference>
<dbReference type="InterPro" id="IPR011006">
    <property type="entry name" value="CheY-like_superfamily"/>
</dbReference>
<comment type="caution">
    <text evidence="6">The sequence shown here is derived from an EMBL/GenBank/DDBJ whole genome shotgun (WGS) entry which is preliminary data.</text>
</comment>
<name>A0A1Y1QCP0_9GAMM</name>
<dbReference type="InterPro" id="IPR058245">
    <property type="entry name" value="NreC/VraR/RcsB-like_REC"/>
</dbReference>
<feature type="domain" description="HTH luxR-type" evidence="4">
    <location>
        <begin position="151"/>
        <end position="215"/>
    </location>
</feature>
<feature type="modified residue" description="4-aspartylphosphate" evidence="3">
    <location>
        <position position="54"/>
    </location>
</feature>
<dbReference type="AlphaFoldDB" id="A0A1Y1QCP0"/>
<evidence type="ECO:0008006" key="8">
    <source>
        <dbReference type="Google" id="ProtNLM"/>
    </source>
</evidence>
<gene>
    <name evidence="6" type="ORF">BWK73_41610</name>
</gene>
<evidence type="ECO:0000256" key="3">
    <source>
        <dbReference type="PROSITE-ProRule" id="PRU00169"/>
    </source>
</evidence>
<dbReference type="SUPFAM" id="SSF52172">
    <property type="entry name" value="CheY-like"/>
    <property type="match status" value="1"/>
</dbReference>
<evidence type="ECO:0000313" key="6">
    <source>
        <dbReference type="EMBL" id="OQX02769.1"/>
    </source>
</evidence>
<dbReference type="GO" id="GO:0000160">
    <property type="term" value="P:phosphorelay signal transduction system"/>
    <property type="evidence" value="ECO:0007669"/>
    <property type="project" value="InterPro"/>
</dbReference>
<dbReference type="Proteomes" id="UP000192491">
    <property type="component" value="Unassembled WGS sequence"/>
</dbReference>
<dbReference type="CDD" id="cd17535">
    <property type="entry name" value="REC_NarL-like"/>
    <property type="match status" value="1"/>
</dbReference>
<accession>A0A1Y1QCP0</accession>
<dbReference type="Gene3D" id="3.40.50.2300">
    <property type="match status" value="1"/>
</dbReference>
<dbReference type="EMBL" id="MTEJ01000457">
    <property type="protein sequence ID" value="OQX02769.1"/>
    <property type="molecule type" value="Genomic_DNA"/>
</dbReference>
<dbReference type="InterPro" id="IPR051015">
    <property type="entry name" value="EvgA-like"/>
</dbReference>
<dbReference type="InterPro" id="IPR016032">
    <property type="entry name" value="Sig_transdc_resp-reg_C-effctor"/>
</dbReference>
<dbReference type="Pfam" id="PF00196">
    <property type="entry name" value="GerE"/>
    <property type="match status" value="1"/>
</dbReference>
<dbReference type="Gene3D" id="1.10.10.10">
    <property type="entry name" value="Winged helix-like DNA-binding domain superfamily/Winged helix DNA-binding domain"/>
    <property type="match status" value="1"/>
</dbReference>
<dbReference type="CDD" id="cd06170">
    <property type="entry name" value="LuxR_C_like"/>
    <property type="match status" value="1"/>
</dbReference>
<evidence type="ECO:0000256" key="1">
    <source>
        <dbReference type="ARBA" id="ARBA00022553"/>
    </source>
</evidence>
<dbReference type="SMART" id="SM00448">
    <property type="entry name" value="REC"/>
    <property type="match status" value="1"/>
</dbReference>